<sequence length="389" mass="45103">MAETLTYAERVKRQWKYDVAADYCNHREVTIQLVNDSKREEIYRLLKEVKIPIQYIEGIIQKPGNTVNITVDKRNSAIKLADLLRKRPEVKSAIAHGDERIDLTIRWVPIHYPQKHLDEILADYEIHGPVQLGSDKYGIKDGRRIYRVNKETMERNQLPSYLYLGKIRCAVSYNGQIQTCSFCTEQGHKFRDCPKRMRIGNSDADKQDVPMTTTRNVESEEEEPAPPLSERTIKLLREKSTKDTEKSRAGELLEGSLKLDSNEQSPEQQKNRGNKRKDISGDSTENQENQKSKIDHMPYDFTELPLNETADVRCTCRNFYQVRRSNKPGKEAPRIQHPVYCEGCDGALIRCNCVDFSFQLVENRYKPCFFNCCKTTYKPNPSELNRTIT</sequence>
<dbReference type="Proteomes" id="UP001642483">
    <property type="component" value="Unassembled WGS sequence"/>
</dbReference>
<evidence type="ECO:0008006" key="4">
    <source>
        <dbReference type="Google" id="ProtNLM"/>
    </source>
</evidence>
<evidence type="ECO:0000256" key="1">
    <source>
        <dbReference type="SAM" id="MobiDB-lite"/>
    </source>
</evidence>
<dbReference type="EMBL" id="CAWYQH010000097">
    <property type="protein sequence ID" value="CAK8684296.1"/>
    <property type="molecule type" value="Genomic_DNA"/>
</dbReference>
<organism evidence="2 3">
    <name type="scientific">Clavelina lepadiformis</name>
    <name type="common">Light-bulb sea squirt</name>
    <name type="synonym">Ascidia lepadiformis</name>
    <dbReference type="NCBI Taxonomy" id="159417"/>
    <lineage>
        <taxon>Eukaryota</taxon>
        <taxon>Metazoa</taxon>
        <taxon>Chordata</taxon>
        <taxon>Tunicata</taxon>
        <taxon>Ascidiacea</taxon>
        <taxon>Aplousobranchia</taxon>
        <taxon>Clavelinidae</taxon>
        <taxon>Clavelina</taxon>
    </lineage>
</organism>
<feature type="region of interest" description="Disordered" evidence="1">
    <location>
        <begin position="198"/>
        <end position="297"/>
    </location>
</feature>
<proteinExistence type="predicted"/>
<feature type="compositionally biased region" description="Basic and acidic residues" evidence="1">
    <location>
        <begin position="288"/>
        <end position="297"/>
    </location>
</feature>
<feature type="compositionally biased region" description="Basic and acidic residues" evidence="1">
    <location>
        <begin position="231"/>
        <end position="251"/>
    </location>
</feature>
<name>A0ABP0FXG5_CLALP</name>
<comment type="caution">
    <text evidence="2">The sequence shown here is derived from an EMBL/GenBank/DDBJ whole genome shotgun (WGS) entry which is preliminary data.</text>
</comment>
<dbReference type="SUPFAM" id="SSF57756">
    <property type="entry name" value="Retrovirus zinc finger-like domains"/>
    <property type="match status" value="1"/>
</dbReference>
<accession>A0ABP0FXG5</accession>
<protein>
    <recommendedName>
        <fullName evidence="4">CCHC-type domain-containing protein</fullName>
    </recommendedName>
</protein>
<evidence type="ECO:0000313" key="3">
    <source>
        <dbReference type="Proteomes" id="UP001642483"/>
    </source>
</evidence>
<evidence type="ECO:0000313" key="2">
    <source>
        <dbReference type="EMBL" id="CAK8684296.1"/>
    </source>
</evidence>
<reference evidence="2 3" key="1">
    <citation type="submission" date="2024-02" db="EMBL/GenBank/DDBJ databases">
        <authorList>
            <person name="Daric V."/>
            <person name="Darras S."/>
        </authorList>
    </citation>
    <scope>NUCLEOTIDE SEQUENCE [LARGE SCALE GENOMIC DNA]</scope>
</reference>
<gene>
    <name evidence="2" type="ORF">CVLEPA_LOCUS15286</name>
</gene>
<keyword evidence="3" id="KW-1185">Reference proteome</keyword>
<dbReference type="InterPro" id="IPR036875">
    <property type="entry name" value="Znf_CCHC_sf"/>
</dbReference>